<feature type="compositionally biased region" description="Polar residues" evidence="3">
    <location>
        <begin position="284"/>
        <end position="298"/>
    </location>
</feature>
<protein>
    <recommendedName>
        <fullName evidence="4">HTH CENPB-type domain-containing protein</fullName>
    </recommendedName>
</protein>
<feature type="compositionally biased region" description="Polar residues" evidence="3">
    <location>
        <begin position="307"/>
        <end position="317"/>
    </location>
</feature>
<dbReference type="PROSITE" id="PS51253">
    <property type="entry name" value="HTH_CENPB"/>
    <property type="match status" value="1"/>
</dbReference>
<keyword evidence="6" id="KW-1185">Reference proteome</keyword>
<dbReference type="Proteomes" id="UP001586593">
    <property type="component" value="Unassembled WGS sequence"/>
</dbReference>
<feature type="region of interest" description="Disordered" evidence="3">
    <location>
        <begin position="457"/>
        <end position="497"/>
    </location>
</feature>
<feature type="compositionally biased region" description="Polar residues" evidence="3">
    <location>
        <begin position="366"/>
        <end position="375"/>
    </location>
</feature>
<dbReference type="EMBL" id="JAZHXJ010000019">
    <property type="protein sequence ID" value="KAL1882014.1"/>
    <property type="molecule type" value="Genomic_DNA"/>
</dbReference>
<dbReference type="PANTHER" id="PTHR19303">
    <property type="entry name" value="TRANSPOSON"/>
    <property type="match status" value="1"/>
</dbReference>
<proteinExistence type="predicted"/>
<dbReference type="InterPro" id="IPR009057">
    <property type="entry name" value="Homeodomain-like_sf"/>
</dbReference>
<evidence type="ECO:0000256" key="1">
    <source>
        <dbReference type="ARBA" id="ARBA00023125"/>
    </source>
</evidence>
<dbReference type="InterPro" id="IPR007889">
    <property type="entry name" value="HTH_Psq"/>
</dbReference>
<dbReference type="InterPro" id="IPR006600">
    <property type="entry name" value="HTH_CenpB_DNA-bd_dom"/>
</dbReference>
<evidence type="ECO:0000313" key="6">
    <source>
        <dbReference type="Proteomes" id="UP001586593"/>
    </source>
</evidence>
<sequence length="578" mass="62160">MHNQIVSSTCVDQENRITQGNNSYGSEGWVDMNASYHHTTVAGYAAGFNYIPPITHGQASESLNRMPPPQPSQTMTHPPLPMLIMPSHAAWPSMLTNPQGYTSQSAPALVIPSITASTKSTKLPAIHAPSHQRRTLTDDDRRRMCQYAEEHPTAKQTEIGALFGVERSTVSKVLRNREKYLSPESRSTSPVKRNKGKGMDIEKTLTNYVQKQQRAGHSVTGTEIDERFRKFAATVGNSAEVLSDSSIKFLERFKQKNGIGPGRLLRRASETSIPNKVRRKHSLNLAQASGTVTPSSPLCSPRGRMSPSPTSADQSQAVKEGSGHFMDYSMESGAYKQSNSQSATSLSSAFTETPSSSFAGSALSPTAPFTFSPDPNSGDFLTGGGHNRQIQPTDTSSNFHRPRSQTFPTLDLEYMNQNQNTEVMGARYHVSATAPSSALESPANEIPAPRFGLDQAVSSPHLRHSSSTSSMAARSAATSATASGAASTPNSPTQEDARRAADTLLSFIQTASGFVDQTEYMAVVRLTEKLRLHQTQLARGSSSQGIGGLSRIPEGDAEMTNAPPSAMARITAPTTMGA</sequence>
<reference evidence="5 6" key="1">
    <citation type="journal article" date="2024" name="Commun. Biol.">
        <title>Comparative genomic analysis of thermophilic fungi reveals convergent evolutionary adaptations and gene losses.</title>
        <authorList>
            <person name="Steindorff A.S."/>
            <person name="Aguilar-Pontes M.V."/>
            <person name="Robinson A.J."/>
            <person name="Andreopoulos B."/>
            <person name="LaButti K."/>
            <person name="Kuo A."/>
            <person name="Mondo S."/>
            <person name="Riley R."/>
            <person name="Otillar R."/>
            <person name="Haridas S."/>
            <person name="Lipzen A."/>
            <person name="Grimwood J."/>
            <person name="Schmutz J."/>
            <person name="Clum A."/>
            <person name="Reid I.D."/>
            <person name="Moisan M.C."/>
            <person name="Butler G."/>
            <person name="Nguyen T.T.M."/>
            <person name="Dewar K."/>
            <person name="Conant G."/>
            <person name="Drula E."/>
            <person name="Henrissat B."/>
            <person name="Hansel C."/>
            <person name="Singer S."/>
            <person name="Hutchinson M.I."/>
            <person name="de Vries R.P."/>
            <person name="Natvig D.O."/>
            <person name="Powell A.J."/>
            <person name="Tsang A."/>
            <person name="Grigoriev I.V."/>
        </authorList>
    </citation>
    <scope>NUCLEOTIDE SEQUENCE [LARGE SCALE GENOMIC DNA]</scope>
    <source>
        <strain evidence="5 6">ATCC 24622</strain>
    </source>
</reference>
<dbReference type="Pfam" id="PF04218">
    <property type="entry name" value="CENP-B_N"/>
    <property type="match status" value="1"/>
</dbReference>
<comment type="caution">
    <text evidence="5">The sequence shown here is derived from an EMBL/GenBank/DDBJ whole genome shotgun (WGS) entry which is preliminary data.</text>
</comment>
<evidence type="ECO:0000313" key="5">
    <source>
        <dbReference type="EMBL" id="KAL1882014.1"/>
    </source>
</evidence>
<gene>
    <name evidence="5" type="ORF">VTK73DRAFT_2996</name>
</gene>
<keyword evidence="2" id="KW-0539">Nucleus</keyword>
<dbReference type="PANTHER" id="PTHR19303:SF70">
    <property type="entry name" value="HTH CENPB-TYPE DOMAIN-CONTAINING PROTEIN"/>
    <property type="match status" value="1"/>
</dbReference>
<evidence type="ECO:0000259" key="4">
    <source>
        <dbReference type="PROSITE" id="PS51253"/>
    </source>
</evidence>
<feature type="compositionally biased region" description="Polar residues" evidence="3">
    <location>
        <begin position="388"/>
        <end position="402"/>
    </location>
</feature>
<feature type="region of interest" description="Disordered" evidence="3">
    <location>
        <begin position="366"/>
        <end position="402"/>
    </location>
</feature>
<organism evidence="5 6">
    <name type="scientific">Phialemonium thermophilum</name>
    <dbReference type="NCBI Taxonomy" id="223376"/>
    <lineage>
        <taxon>Eukaryota</taxon>
        <taxon>Fungi</taxon>
        <taxon>Dikarya</taxon>
        <taxon>Ascomycota</taxon>
        <taxon>Pezizomycotina</taxon>
        <taxon>Sordariomycetes</taxon>
        <taxon>Sordariomycetidae</taxon>
        <taxon>Cephalothecales</taxon>
        <taxon>Cephalothecaceae</taxon>
        <taxon>Phialemonium</taxon>
    </lineage>
</organism>
<feature type="compositionally biased region" description="Low complexity" evidence="3">
    <location>
        <begin position="465"/>
        <end position="488"/>
    </location>
</feature>
<feature type="region of interest" description="Disordered" evidence="3">
    <location>
        <begin position="270"/>
        <end position="319"/>
    </location>
</feature>
<evidence type="ECO:0000256" key="2">
    <source>
        <dbReference type="ARBA" id="ARBA00023242"/>
    </source>
</evidence>
<feature type="domain" description="HTH CENPB-type" evidence="4">
    <location>
        <begin position="189"/>
        <end position="263"/>
    </location>
</feature>
<dbReference type="Pfam" id="PF03221">
    <property type="entry name" value="HTH_Tnp_Tc5"/>
    <property type="match status" value="1"/>
</dbReference>
<dbReference type="Gene3D" id="1.10.10.60">
    <property type="entry name" value="Homeodomain-like"/>
    <property type="match status" value="1"/>
</dbReference>
<name>A0ABR3Y1Z0_9PEZI</name>
<accession>A0ABR3Y1Z0</accession>
<dbReference type="InterPro" id="IPR050863">
    <property type="entry name" value="CenT-Element_Derived"/>
</dbReference>
<dbReference type="SUPFAM" id="SSF46689">
    <property type="entry name" value="Homeodomain-like"/>
    <property type="match status" value="1"/>
</dbReference>
<keyword evidence="1" id="KW-0238">DNA-binding</keyword>
<evidence type="ECO:0000256" key="3">
    <source>
        <dbReference type="SAM" id="MobiDB-lite"/>
    </source>
</evidence>